<reference evidence="1" key="1">
    <citation type="submission" date="2022-05" db="EMBL/GenBank/DDBJ databases">
        <title>The Musa troglodytarum L. genome provides insights into the mechanism of non-climacteric behaviour and enrichment of carotenoids.</title>
        <authorList>
            <person name="Wang J."/>
        </authorList>
    </citation>
    <scope>NUCLEOTIDE SEQUENCE</scope>
    <source>
        <tissue evidence="1">Leaf</tissue>
    </source>
</reference>
<protein>
    <submittedName>
        <fullName evidence="1">Uncharacterized protein</fullName>
    </submittedName>
</protein>
<evidence type="ECO:0000313" key="1">
    <source>
        <dbReference type="EMBL" id="URD94565.1"/>
    </source>
</evidence>
<dbReference type="EMBL" id="CP097506">
    <property type="protein sequence ID" value="URD94565.1"/>
    <property type="molecule type" value="Genomic_DNA"/>
</dbReference>
<proteinExistence type="predicted"/>
<name>A0A9E7FFI3_9LILI</name>
<gene>
    <name evidence="1" type="ORF">MUK42_36644</name>
</gene>
<accession>A0A9E7FFI3</accession>
<keyword evidence="2" id="KW-1185">Reference proteome</keyword>
<dbReference type="AlphaFoldDB" id="A0A9E7FFI3"/>
<organism evidence="1 2">
    <name type="scientific">Musa troglodytarum</name>
    <name type="common">fe'i banana</name>
    <dbReference type="NCBI Taxonomy" id="320322"/>
    <lineage>
        <taxon>Eukaryota</taxon>
        <taxon>Viridiplantae</taxon>
        <taxon>Streptophyta</taxon>
        <taxon>Embryophyta</taxon>
        <taxon>Tracheophyta</taxon>
        <taxon>Spermatophyta</taxon>
        <taxon>Magnoliopsida</taxon>
        <taxon>Liliopsida</taxon>
        <taxon>Zingiberales</taxon>
        <taxon>Musaceae</taxon>
        <taxon>Musa</taxon>
    </lineage>
</organism>
<evidence type="ECO:0000313" key="2">
    <source>
        <dbReference type="Proteomes" id="UP001055439"/>
    </source>
</evidence>
<sequence length="65" mass="7701">MGSNPFISRIYHDRTVLIKDHQWVPFFGRLRYGNWILPIGERVGQDPEPYNITVSVAWLEIRSEE</sequence>
<dbReference type="Proteomes" id="UP001055439">
    <property type="component" value="Chromosome 4"/>
</dbReference>